<dbReference type="InterPro" id="IPR008894">
    <property type="entry name" value="QdtA_cupin_dom"/>
</dbReference>
<dbReference type="STRING" id="572480.Arnit_2553"/>
<dbReference type="OrthoDB" id="272049at2"/>
<proteinExistence type="predicted"/>
<feature type="domain" description="Sugar 3,4-ketoisomerase QdtA cupin" evidence="1">
    <location>
        <begin position="4"/>
        <end position="117"/>
    </location>
</feature>
<dbReference type="EMBL" id="CP001999">
    <property type="protein sequence ID" value="ADG94202.1"/>
    <property type="molecule type" value="Genomic_DNA"/>
</dbReference>
<dbReference type="Gene3D" id="2.60.120.10">
    <property type="entry name" value="Jelly Rolls"/>
    <property type="match status" value="1"/>
</dbReference>
<dbReference type="CDD" id="cd20292">
    <property type="entry name" value="cupin_QdtA-like"/>
    <property type="match status" value="1"/>
</dbReference>
<dbReference type="HOGENOM" id="CLU_127501_1_0_7"/>
<evidence type="ECO:0000259" key="1">
    <source>
        <dbReference type="Pfam" id="PF05523"/>
    </source>
</evidence>
<dbReference type="KEGG" id="ant:Arnit_2553"/>
<evidence type="ECO:0000313" key="3">
    <source>
        <dbReference type="Proteomes" id="UP000000939"/>
    </source>
</evidence>
<reference evidence="2 3" key="1">
    <citation type="journal article" date="2010" name="Stand. Genomic Sci.">
        <title>Complete genome sequence of Arcobacter nitrofigilis type strain (CI).</title>
        <authorList>
            <person name="Pati A."/>
            <person name="Gronow S."/>
            <person name="Lapidus A."/>
            <person name="Copeland A."/>
            <person name="Glavina Del Rio T."/>
            <person name="Nolan M."/>
            <person name="Lucas S."/>
            <person name="Tice H."/>
            <person name="Cheng J.F."/>
            <person name="Han C."/>
            <person name="Chertkov O."/>
            <person name="Bruce D."/>
            <person name="Tapia R."/>
            <person name="Goodwin L."/>
            <person name="Pitluck S."/>
            <person name="Liolios K."/>
            <person name="Ivanova N."/>
            <person name="Mavromatis K."/>
            <person name="Chen A."/>
            <person name="Palaniappan K."/>
            <person name="Land M."/>
            <person name="Hauser L."/>
            <person name="Chang Y.J."/>
            <person name="Jeffries C.D."/>
            <person name="Detter J.C."/>
            <person name="Rohde M."/>
            <person name="Goker M."/>
            <person name="Bristow J."/>
            <person name="Eisen J.A."/>
            <person name="Markowitz V."/>
            <person name="Hugenholtz P."/>
            <person name="Klenk H.P."/>
            <person name="Kyrpides N.C."/>
        </authorList>
    </citation>
    <scope>NUCLEOTIDE SEQUENCE [LARGE SCALE GENOMIC DNA]</scope>
    <source>
        <strain evidence="3">ATCC 33309 / DSM 7299 / CCUG 15893 / LMG 7604 / NCTC 12251 / CI</strain>
    </source>
</reference>
<dbReference type="RefSeq" id="WP_013136347.1">
    <property type="nucleotide sequence ID" value="NC_014166.1"/>
</dbReference>
<dbReference type="eggNOG" id="COG1898">
    <property type="taxonomic scope" value="Bacteria"/>
</dbReference>
<dbReference type="SUPFAM" id="SSF51182">
    <property type="entry name" value="RmlC-like cupins"/>
    <property type="match status" value="1"/>
</dbReference>
<sequence>MAYITDLDTFSDSRGSLTVIEKVLPYEIKRVYYVYNVSEKRGGHRHIKTIQALIALNGHCEIFVDDGLSEETFILDSPSKCLIVEPKDWHTMDNFSNATVLLVLSSEYYDENDYIVERY</sequence>
<name>D5V6D2_ARCNC</name>
<evidence type="ECO:0000313" key="2">
    <source>
        <dbReference type="EMBL" id="ADG94202.1"/>
    </source>
</evidence>
<dbReference type="Pfam" id="PF05523">
    <property type="entry name" value="FdtA"/>
    <property type="match status" value="1"/>
</dbReference>
<accession>D5V6D2</accession>
<dbReference type="Proteomes" id="UP000000939">
    <property type="component" value="Chromosome"/>
</dbReference>
<dbReference type="InterPro" id="IPR011051">
    <property type="entry name" value="RmlC_Cupin_sf"/>
</dbReference>
<organism evidence="2 3">
    <name type="scientific">Arcobacter nitrofigilis (strain ATCC 33309 / DSM 7299 / CCUG 15893 / LMG 7604 / NCTC 12251 / CI)</name>
    <name type="common">Campylobacter nitrofigilis</name>
    <dbReference type="NCBI Taxonomy" id="572480"/>
    <lineage>
        <taxon>Bacteria</taxon>
        <taxon>Pseudomonadati</taxon>
        <taxon>Campylobacterota</taxon>
        <taxon>Epsilonproteobacteria</taxon>
        <taxon>Campylobacterales</taxon>
        <taxon>Arcobacteraceae</taxon>
        <taxon>Arcobacter</taxon>
    </lineage>
</organism>
<gene>
    <name evidence="2" type="ordered locus">Arnit_2553</name>
</gene>
<keyword evidence="3" id="KW-1185">Reference proteome</keyword>
<protein>
    <submittedName>
        <fullName evidence="2">WxcM domain protein</fullName>
    </submittedName>
</protein>
<dbReference type="AlphaFoldDB" id="D5V6D2"/>
<dbReference type="InterPro" id="IPR014710">
    <property type="entry name" value="RmlC-like_jellyroll"/>
</dbReference>